<comment type="caution">
    <text evidence="6">The sequence shown here is derived from an EMBL/GenBank/DDBJ whole genome shotgun (WGS) entry which is preliminary data.</text>
</comment>
<dbReference type="GO" id="GO:0046872">
    <property type="term" value="F:metal ion binding"/>
    <property type="evidence" value="ECO:0007669"/>
    <property type="project" value="UniProtKB-KW"/>
</dbReference>
<evidence type="ECO:0000256" key="4">
    <source>
        <dbReference type="SAM" id="Phobius"/>
    </source>
</evidence>
<evidence type="ECO:0000313" key="6">
    <source>
        <dbReference type="EMBL" id="MBO0938255.1"/>
    </source>
</evidence>
<dbReference type="PANTHER" id="PTHR43401">
    <property type="entry name" value="L-THREONINE 3-DEHYDROGENASE"/>
    <property type="match status" value="1"/>
</dbReference>
<dbReference type="RefSeq" id="WP_207365798.1">
    <property type="nucleotide sequence ID" value="NZ_JAFMYV010000009.1"/>
</dbReference>
<dbReference type="Proteomes" id="UP000664034">
    <property type="component" value="Unassembled WGS sequence"/>
</dbReference>
<dbReference type="EMBL" id="JAFMYV010000009">
    <property type="protein sequence ID" value="MBO0938255.1"/>
    <property type="molecule type" value="Genomic_DNA"/>
</dbReference>
<dbReference type="InterPro" id="IPR011032">
    <property type="entry name" value="GroES-like_sf"/>
</dbReference>
<dbReference type="InterPro" id="IPR013149">
    <property type="entry name" value="ADH-like_C"/>
</dbReference>
<dbReference type="InterPro" id="IPR050129">
    <property type="entry name" value="Zn_alcohol_dh"/>
</dbReference>
<evidence type="ECO:0000313" key="7">
    <source>
        <dbReference type="Proteomes" id="UP000664034"/>
    </source>
</evidence>
<feature type="domain" description="Enoyl reductase (ER)" evidence="5">
    <location>
        <begin position="7"/>
        <end position="335"/>
    </location>
</feature>
<dbReference type="Gene3D" id="3.40.50.720">
    <property type="entry name" value="NAD(P)-binding Rossmann-like Domain"/>
    <property type="match status" value="1"/>
</dbReference>
<reference evidence="6" key="1">
    <citation type="submission" date="2021-03" db="EMBL/GenBank/DDBJ databases">
        <title>Fibrella sp. HMF5335 genome sequencing and assembly.</title>
        <authorList>
            <person name="Kang H."/>
            <person name="Kim H."/>
            <person name="Bae S."/>
            <person name="Joh K."/>
        </authorList>
    </citation>
    <scope>NUCLEOTIDE SEQUENCE</scope>
    <source>
        <strain evidence="6">HMF5335</strain>
    </source>
</reference>
<dbReference type="SMART" id="SM00829">
    <property type="entry name" value="PKS_ER"/>
    <property type="match status" value="1"/>
</dbReference>
<keyword evidence="3" id="KW-0560">Oxidoreductase</keyword>
<dbReference type="Gene3D" id="3.90.180.10">
    <property type="entry name" value="Medium-chain alcohol dehydrogenases, catalytic domain"/>
    <property type="match status" value="1"/>
</dbReference>
<keyword evidence="2" id="KW-0862">Zinc</keyword>
<keyword evidence="4" id="KW-1133">Transmembrane helix</keyword>
<evidence type="ECO:0000256" key="2">
    <source>
        <dbReference type="ARBA" id="ARBA00022833"/>
    </source>
</evidence>
<dbReference type="Pfam" id="PF00107">
    <property type="entry name" value="ADH_zinc_N"/>
    <property type="match status" value="1"/>
</dbReference>
<dbReference type="InterPro" id="IPR036291">
    <property type="entry name" value="NAD(P)-bd_dom_sf"/>
</dbReference>
<evidence type="ECO:0000256" key="3">
    <source>
        <dbReference type="ARBA" id="ARBA00023002"/>
    </source>
</evidence>
<dbReference type="PANTHER" id="PTHR43401:SF2">
    <property type="entry name" value="L-THREONINE 3-DEHYDROGENASE"/>
    <property type="match status" value="1"/>
</dbReference>
<dbReference type="SUPFAM" id="SSF51735">
    <property type="entry name" value="NAD(P)-binding Rossmann-fold domains"/>
    <property type="match status" value="1"/>
</dbReference>
<keyword evidence="4" id="KW-0812">Transmembrane</keyword>
<evidence type="ECO:0000256" key="1">
    <source>
        <dbReference type="ARBA" id="ARBA00022723"/>
    </source>
</evidence>
<dbReference type="InterPro" id="IPR013154">
    <property type="entry name" value="ADH-like_N"/>
</dbReference>
<protein>
    <submittedName>
        <fullName evidence="6">Alcohol dehydrogenase catalytic domain-containing protein</fullName>
    </submittedName>
</protein>
<dbReference type="GO" id="GO:0016491">
    <property type="term" value="F:oxidoreductase activity"/>
    <property type="evidence" value="ECO:0007669"/>
    <property type="project" value="UniProtKB-KW"/>
</dbReference>
<gene>
    <name evidence="6" type="ORF">J2I47_17020</name>
</gene>
<keyword evidence="4" id="KW-0472">Membrane</keyword>
<feature type="transmembrane region" description="Helical" evidence="4">
    <location>
        <begin position="163"/>
        <end position="187"/>
    </location>
</feature>
<evidence type="ECO:0000259" key="5">
    <source>
        <dbReference type="SMART" id="SM00829"/>
    </source>
</evidence>
<organism evidence="6 7">
    <name type="scientific">Fibrella rubiginis</name>
    <dbReference type="NCBI Taxonomy" id="2817060"/>
    <lineage>
        <taxon>Bacteria</taxon>
        <taxon>Pseudomonadati</taxon>
        <taxon>Bacteroidota</taxon>
        <taxon>Cytophagia</taxon>
        <taxon>Cytophagales</taxon>
        <taxon>Spirosomataceae</taxon>
        <taxon>Fibrella</taxon>
    </lineage>
</organism>
<keyword evidence="1" id="KW-0479">Metal-binding</keyword>
<accession>A0A939GIU8</accession>
<dbReference type="SUPFAM" id="SSF50129">
    <property type="entry name" value="GroES-like"/>
    <property type="match status" value="1"/>
</dbReference>
<sequence>MQSAYLIAPKRIAIQEAPLPEPGVGDVRVKLKLVGICGSDVHLFLGHRLLERPGIIGHEGLGYVDKLGPGVVGRAVGERVVIEPNIPCGNCRQCWTGKANTCGNKRTIGLNEPGCFADYVIVPVDFCWTIPDTISDQDAVTVEPTAVALHALLTAQAKPGDTIAVIGLGAIGLLVTHLALALGYRVLVTELNRAKVSLAEGLGALAVCPMGTPYEQSDTLAESWLRYDVRTVFECAGAALTASLATAAAPRGAEIVLVGLSAKPATFTPLKLTREGITIVPSLIYDHPDDFRRTLRLIEAGVIQPGFIVSGYAPLSDLQAALDSAAQGEASKLVIDLTLNNSHDPYPTSHGPEKPD</sequence>
<name>A0A939GIU8_9BACT</name>
<dbReference type="InterPro" id="IPR020843">
    <property type="entry name" value="ER"/>
</dbReference>
<proteinExistence type="predicted"/>
<dbReference type="AlphaFoldDB" id="A0A939GIU8"/>
<keyword evidence="7" id="KW-1185">Reference proteome</keyword>
<dbReference type="Pfam" id="PF08240">
    <property type="entry name" value="ADH_N"/>
    <property type="match status" value="1"/>
</dbReference>